<keyword evidence="1" id="KW-0812">Transmembrane</keyword>
<keyword evidence="1" id="KW-1133">Transmembrane helix</keyword>
<keyword evidence="1" id="KW-0472">Membrane</keyword>
<reference evidence="2" key="1">
    <citation type="submission" date="2014-11" db="EMBL/GenBank/DDBJ databases">
        <authorList>
            <person name="Amaro Gonzalez C."/>
        </authorList>
    </citation>
    <scope>NUCLEOTIDE SEQUENCE</scope>
</reference>
<reference evidence="2" key="2">
    <citation type="journal article" date="2015" name="Fish Shellfish Immunol.">
        <title>Early steps in the European eel (Anguilla anguilla)-Vibrio vulnificus interaction in the gills: Role of the RtxA13 toxin.</title>
        <authorList>
            <person name="Callol A."/>
            <person name="Pajuelo D."/>
            <person name="Ebbesson L."/>
            <person name="Teles M."/>
            <person name="MacKenzie S."/>
            <person name="Amaro C."/>
        </authorList>
    </citation>
    <scope>NUCLEOTIDE SEQUENCE</scope>
</reference>
<protein>
    <submittedName>
        <fullName evidence="2">Uncharacterized protein</fullName>
    </submittedName>
</protein>
<dbReference type="EMBL" id="GBXM01105809">
    <property type="protein sequence ID" value="JAH02768.1"/>
    <property type="molecule type" value="Transcribed_RNA"/>
</dbReference>
<dbReference type="AlphaFoldDB" id="A0A0E9PG10"/>
<organism evidence="2">
    <name type="scientific">Anguilla anguilla</name>
    <name type="common">European freshwater eel</name>
    <name type="synonym">Muraena anguilla</name>
    <dbReference type="NCBI Taxonomy" id="7936"/>
    <lineage>
        <taxon>Eukaryota</taxon>
        <taxon>Metazoa</taxon>
        <taxon>Chordata</taxon>
        <taxon>Craniata</taxon>
        <taxon>Vertebrata</taxon>
        <taxon>Euteleostomi</taxon>
        <taxon>Actinopterygii</taxon>
        <taxon>Neopterygii</taxon>
        <taxon>Teleostei</taxon>
        <taxon>Anguilliformes</taxon>
        <taxon>Anguillidae</taxon>
        <taxon>Anguilla</taxon>
    </lineage>
</organism>
<evidence type="ECO:0000256" key="1">
    <source>
        <dbReference type="SAM" id="Phobius"/>
    </source>
</evidence>
<name>A0A0E9PG10_ANGAN</name>
<proteinExistence type="predicted"/>
<accession>A0A0E9PG10</accession>
<sequence>MHIKYKFTKKKRKQKLITVTMSCKRCDGIVAETVMHFIYWGHFFFCYTTITFVDFCICVF</sequence>
<feature type="transmembrane region" description="Helical" evidence="1">
    <location>
        <begin position="38"/>
        <end position="59"/>
    </location>
</feature>
<evidence type="ECO:0000313" key="2">
    <source>
        <dbReference type="EMBL" id="JAH02768.1"/>
    </source>
</evidence>